<sequence length="111" mass="13058">MKKKEVEKKDGDKCRDMQPLTTFIQPRGRHQAQELPSPCLKNSVPTKLHHNLLVELLMQTASEMKHTRFYKELEFSRTYSPTLTPLLQAGVGIEEIAKKSYYKLLRWLFHM</sequence>
<gene>
    <name evidence="1" type="ORF">RCOM_0562450</name>
</gene>
<dbReference type="InParanoid" id="B9S2V2"/>
<reference evidence="2" key="1">
    <citation type="journal article" date="2010" name="Nat. Biotechnol.">
        <title>Draft genome sequence of the oilseed species Ricinus communis.</title>
        <authorList>
            <person name="Chan A.P."/>
            <person name="Crabtree J."/>
            <person name="Zhao Q."/>
            <person name="Lorenzi H."/>
            <person name="Orvis J."/>
            <person name="Puiu D."/>
            <person name="Melake-Berhan A."/>
            <person name="Jones K.M."/>
            <person name="Redman J."/>
            <person name="Chen G."/>
            <person name="Cahoon E.B."/>
            <person name="Gedil M."/>
            <person name="Stanke M."/>
            <person name="Haas B.J."/>
            <person name="Wortman J.R."/>
            <person name="Fraser-Liggett C.M."/>
            <person name="Ravel J."/>
            <person name="Rabinowicz P.D."/>
        </authorList>
    </citation>
    <scope>NUCLEOTIDE SEQUENCE [LARGE SCALE GENOMIC DNA]</scope>
    <source>
        <strain evidence="2">cv. Hale</strain>
    </source>
</reference>
<keyword evidence="2" id="KW-1185">Reference proteome</keyword>
<name>B9S2V2_RICCO</name>
<evidence type="ECO:0000313" key="2">
    <source>
        <dbReference type="Proteomes" id="UP000008311"/>
    </source>
</evidence>
<dbReference type="Proteomes" id="UP000008311">
    <property type="component" value="Unassembled WGS sequence"/>
</dbReference>
<evidence type="ECO:0000313" key="1">
    <source>
        <dbReference type="EMBL" id="EEF42107.1"/>
    </source>
</evidence>
<protein>
    <submittedName>
        <fullName evidence="1">Uncharacterized protein</fullName>
    </submittedName>
</protein>
<proteinExistence type="predicted"/>
<dbReference type="EMBL" id="EQ973853">
    <property type="protein sequence ID" value="EEF42107.1"/>
    <property type="molecule type" value="Genomic_DNA"/>
</dbReference>
<accession>B9S2V2</accession>
<dbReference type="AlphaFoldDB" id="B9S2V2"/>
<organism evidence="1 2">
    <name type="scientific">Ricinus communis</name>
    <name type="common">Castor bean</name>
    <dbReference type="NCBI Taxonomy" id="3988"/>
    <lineage>
        <taxon>Eukaryota</taxon>
        <taxon>Viridiplantae</taxon>
        <taxon>Streptophyta</taxon>
        <taxon>Embryophyta</taxon>
        <taxon>Tracheophyta</taxon>
        <taxon>Spermatophyta</taxon>
        <taxon>Magnoliopsida</taxon>
        <taxon>eudicotyledons</taxon>
        <taxon>Gunneridae</taxon>
        <taxon>Pentapetalae</taxon>
        <taxon>rosids</taxon>
        <taxon>fabids</taxon>
        <taxon>Malpighiales</taxon>
        <taxon>Euphorbiaceae</taxon>
        <taxon>Acalyphoideae</taxon>
        <taxon>Acalypheae</taxon>
        <taxon>Ricinus</taxon>
    </lineage>
</organism>